<dbReference type="SUPFAM" id="SSF55021">
    <property type="entry name" value="ACT-like"/>
    <property type="match status" value="1"/>
</dbReference>
<sequence length="427" mass="47491">MKTNKEKQSPPNSYFPKIEDILAAKLTLNNVVETTPITRNRNLSTKYEANILLKREDLQSVRSYKIRGAYNKIKSLTDEQVQAGIVCASAGNHAQGVAYSCQMLGIDGIIYMPSTTPKQKVNQVKMFGQDKVKVILTGDTFDDSYNAAMDECIKGGRTFIHPFDDPKIIEGQATVGLEILEQTKDKIDYIFVPIGGGGLVSGLGSYIKHMSPETKIIGVEPKGAPSMDQSLKQGKVIELKEIDKFVDGAAVQKVGDYTFSICQKVIDDIILVPEGKICTKILELYNYDAIVVEPAGALSVAALEFYADKIKGKNVVCIISGSNNDITRTEEIKERSLLYEGLKHYFIVRFPQRTGALRDFVDKVLGPGDDITHFEYRKKTSREKGPALVGIELQKKEDFNGLIERMEANGFVVEYLNDSPDLFQYMI</sequence>
<dbReference type="RefSeq" id="WP_212212315.1">
    <property type="nucleotide sequence ID" value="NZ_JAGUCO010000001.1"/>
</dbReference>
<evidence type="ECO:0000313" key="15">
    <source>
        <dbReference type="Proteomes" id="UP000708576"/>
    </source>
</evidence>
<comment type="cofactor">
    <cofactor evidence="2 12">
        <name>pyridoxal 5'-phosphate</name>
        <dbReference type="ChEBI" id="CHEBI:597326"/>
    </cofactor>
</comment>
<evidence type="ECO:0000256" key="10">
    <source>
        <dbReference type="ARBA" id="ARBA00023304"/>
    </source>
</evidence>
<dbReference type="InterPro" id="IPR038110">
    <property type="entry name" value="TD_ACT-like_sf"/>
</dbReference>
<dbReference type="SUPFAM" id="SSF53686">
    <property type="entry name" value="Tryptophan synthase beta subunit-like PLP-dependent enzymes"/>
    <property type="match status" value="1"/>
</dbReference>
<evidence type="ECO:0000313" key="14">
    <source>
        <dbReference type="EMBL" id="MBS2096831.1"/>
    </source>
</evidence>
<comment type="similarity">
    <text evidence="4 12">Belongs to the serine/threonine dehydratase family.</text>
</comment>
<keyword evidence="15" id="KW-1185">Reference proteome</keyword>
<evidence type="ECO:0000256" key="8">
    <source>
        <dbReference type="ARBA" id="ARBA00022898"/>
    </source>
</evidence>
<comment type="caution">
    <text evidence="14">The sequence shown here is derived from an EMBL/GenBank/DDBJ whole genome shotgun (WGS) entry which is preliminary data.</text>
</comment>
<evidence type="ECO:0000256" key="6">
    <source>
        <dbReference type="ARBA" id="ARBA00022605"/>
    </source>
</evidence>
<evidence type="ECO:0000256" key="11">
    <source>
        <dbReference type="ARBA" id="ARBA00025527"/>
    </source>
</evidence>
<evidence type="ECO:0000256" key="5">
    <source>
        <dbReference type="ARBA" id="ARBA00011881"/>
    </source>
</evidence>
<dbReference type="CDD" id="cd01562">
    <property type="entry name" value="Thr-dehyd"/>
    <property type="match status" value="1"/>
</dbReference>
<gene>
    <name evidence="12 14" type="primary">ilvA</name>
    <name evidence="14" type="ORF">KEM10_00990</name>
</gene>
<dbReference type="EMBL" id="JAGUCO010000001">
    <property type="protein sequence ID" value="MBS2096831.1"/>
    <property type="molecule type" value="Genomic_DNA"/>
</dbReference>
<comment type="subunit">
    <text evidence="5 12">Homotetramer.</text>
</comment>
<evidence type="ECO:0000259" key="13">
    <source>
        <dbReference type="PROSITE" id="PS51672"/>
    </source>
</evidence>
<keyword evidence="10 12" id="KW-0100">Branched-chain amino acid biosynthesis</keyword>
<organism evidence="14 15">
    <name type="scientific">Carboxylicivirga linearis</name>
    <dbReference type="NCBI Taxonomy" id="1628157"/>
    <lineage>
        <taxon>Bacteria</taxon>
        <taxon>Pseudomonadati</taxon>
        <taxon>Bacteroidota</taxon>
        <taxon>Bacteroidia</taxon>
        <taxon>Marinilabiliales</taxon>
        <taxon>Marinilabiliaceae</taxon>
        <taxon>Carboxylicivirga</taxon>
    </lineage>
</organism>
<protein>
    <recommendedName>
        <fullName evidence="12">L-threonine dehydratase</fullName>
        <ecNumber evidence="12">4.3.1.19</ecNumber>
    </recommendedName>
    <alternativeName>
        <fullName evidence="12">Threonine deaminase</fullName>
    </alternativeName>
</protein>
<evidence type="ECO:0000256" key="3">
    <source>
        <dbReference type="ARBA" id="ARBA00004810"/>
    </source>
</evidence>
<dbReference type="CDD" id="cd04907">
    <property type="entry name" value="ACT_ThrD-I_2"/>
    <property type="match status" value="1"/>
</dbReference>
<dbReference type="Pfam" id="PF00291">
    <property type="entry name" value="PALP"/>
    <property type="match status" value="1"/>
</dbReference>
<comment type="function">
    <text evidence="11 12">Catalyzes the anaerobic formation of alpha-ketobutyrate and ammonia from threonine in a two-step reaction. The first step involved a dehydration of threonine and a production of enamine intermediates (aminocrotonate), which tautomerizes to its imine form (iminobutyrate). Both intermediates are unstable and short-lived. The second step is the nonenzymatic hydrolysis of the enamine/imine intermediates to form 2-ketobutyrate and free ammonia. In the low water environment of the cell, the second step is accelerated by RidA.</text>
</comment>
<evidence type="ECO:0000256" key="2">
    <source>
        <dbReference type="ARBA" id="ARBA00001933"/>
    </source>
</evidence>
<name>A0ABS5JPL1_9BACT</name>
<evidence type="ECO:0000256" key="1">
    <source>
        <dbReference type="ARBA" id="ARBA00001274"/>
    </source>
</evidence>
<comment type="catalytic activity">
    <reaction evidence="1 12">
        <text>L-threonine = 2-oxobutanoate + NH4(+)</text>
        <dbReference type="Rhea" id="RHEA:22108"/>
        <dbReference type="ChEBI" id="CHEBI:16763"/>
        <dbReference type="ChEBI" id="CHEBI:28938"/>
        <dbReference type="ChEBI" id="CHEBI:57926"/>
        <dbReference type="EC" id="4.3.1.19"/>
    </reaction>
</comment>
<dbReference type="GO" id="GO:0004794">
    <property type="term" value="F:threonine deaminase activity"/>
    <property type="evidence" value="ECO:0007669"/>
    <property type="project" value="UniProtKB-EC"/>
</dbReference>
<keyword evidence="8 12" id="KW-0663">Pyridoxal phosphate</keyword>
<feature type="domain" description="ACT-like" evidence="13">
    <location>
        <begin position="344"/>
        <end position="418"/>
    </location>
</feature>
<dbReference type="NCBIfam" id="NF006390">
    <property type="entry name" value="PRK08639.1"/>
    <property type="match status" value="1"/>
</dbReference>
<dbReference type="NCBIfam" id="TIGR02079">
    <property type="entry name" value="THD1"/>
    <property type="match status" value="1"/>
</dbReference>
<dbReference type="InterPro" id="IPR000634">
    <property type="entry name" value="Ser/Thr_deHydtase_PyrdxlP-BS"/>
</dbReference>
<evidence type="ECO:0000256" key="12">
    <source>
        <dbReference type="RuleBase" id="RU362012"/>
    </source>
</evidence>
<keyword evidence="9 12" id="KW-0456">Lyase</keyword>
<dbReference type="Pfam" id="PF00585">
    <property type="entry name" value="Thr_dehydrat_C"/>
    <property type="match status" value="1"/>
</dbReference>
<dbReference type="Gene3D" id="3.40.50.1100">
    <property type="match status" value="2"/>
</dbReference>
<dbReference type="InterPro" id="IPR036052">
    <property type="entry name" value="TrpB-like_PALP_sf"/>
</dbReference>
<evidence type="ECO:0000256" key="9">
    <source>
        <dbReference type="ARBA" id="ARBA00023239"/>
    </source>
</evidence>
<proteinExistence type="inferred from homology"/>
<evidence type="ECO:0000256" key="7">
    <source>
        <dbReference type="ARBA" id="ARBA00022624"/>
    </source>
</evidence>
<dbReference type="InterPro" id="IPR045865">
    <property type="entry name" value="ACT-like_dom_sf"/>
</dbReference>
<dbReference type="EC" id="4.3.1.19" evidence="12"/>
<dbReference type="InterPro" id="IPR011820">
    <property type="entry name" value="IlvA"/>
</dbReference>
<dbReference type="InterPro" id="IPR050147">
    <property type="entry name" value="Ser/Thr_Dehydratase"/>
</dbReference>
<dbReference type="Gene3D" id="3.40.1020.10">
    <property type="entry name" value="Biosynthetic Threonine Deaminase, Domain 3"/>
    <property type="match status" value="1"/>
</dbReference>
<evidence type="ECO:0000256" key="4">
    <source>
        <dbReference type="ARBA" id="ARBA00010869"/>
    </source>
</evidence>
<dbReference type="PROSITE" id="PS00165">
    <property type="entry name" value="DEHYDRATASE_SER_THR"/>
    <property type="match status" value="1"/>
</dbReference>
<dbReference type="InterPro" id="IPR001721">
    <property type="entry name" value="TD_ACT-like"/>
</dbReference>
<dbReference type="PROSITE" id="PS51672">
    <property type="entry name" value="ACT_LIKE"/>
    <property type="match status" value="1"/>
</dbReference>
<dbReference type="PANTHER" id="PTHR48078:SF11">
    <property type="entry name" value="THREONINE DEHYDRATASE, MITOCHONDRIAL"/>
    <property type="match status" value="1"/>
</dbReference>
<reference evidence="14 15" key="1">
    <citation type="journal article" date="2015" name="Int. J. Syst. Evol. Microbiol.">
        <title>Carboxylicivirga linearis sp. nov., isolated from a sea cucumber culture pond.</title>
        <authorList>
            <person name="Wang F.Q."/>
            <person name="Zhou Y.X."/>
            <person name="Lin X.Z."/>
            <person name="Chen G.J."/>
            <person name="Du Z.J."/>
        </authorList>
    </citation>
    <scope>NUCLEOTIDE SEQUENCE [LARGE SCALE GENOMIC DNA]</scope>
    <source>
        <strain evidence="14 15">FB218</strain>
    </source>
</reference>
<dbReference type="Proteomes" id="UP000708576">
    <property type="component" value="Unassembled WGS sequence"/>
</dbReference>
<accession>A0ABS5JPL1</accession>
<comment type="pathway">
    <text evidence="3 12">Amino-acid biosynthesis; L-isoleucine biosynthesis; 2-oxobutanoate from L-threonine: step 1/1.</text>
</comment>
<dbReference type="InterPro" id="IPR001926">
    <property type="entry name" value="TrpB-like_PALP"/>
</dbReference>
<keyword evidence="6 12" id="KW-0028">Amino-acid biosynthesis</keyword>
<keyword evidence="7 12" id="KW-0412">Isoleucine biosynthesis</keyword>
<dbReference type="PANTHER" id="PTHR48078">
    <property type="entry name" value="THREONINE DEHYDRATASE, MITOCHONDRIAL-RELATED"/>
    <property type="match status" value="1"/>
</dbReference>